<dbReference type="Proteomes" id="UP000823603">
    <property type="component" value="Unassembled WGS sequence"/>
</dbReference>
<accession>A0A9D9IH70</accession>
<dbReference type="Pfam" id="PF16115">
    <property type="entry name" value="DUF4831"/>
    <property type="match status" value="2"/>
</dbReference>
<organism evidence="2 3">
    <name type="scientific">Candidatus Cryptobacteroides faecavium</name>
    <dbReference type="NCBI Taxonomy" id="2840762"/>
    <lineage>
        <taxon>Bacteria</taxon>
        <taxon>Pseudomonadati</taxon>
        <taxon>Bacteroidota</taxon>
        <taxon>Bacteroidia</taxon>
        <taxon>Bacteroidales</taxon>
        <taxon>Candidatus Cryptobacteroides</taxon>
    </lineage>
</organism>
<comment type="caution">
    <text evidence="2">The sequence shown here is derived from an EMBL/GenBank/DDBJ whole genome shotgun (WGS) entry which is preliminary data.</text>
</comment>
<name>A0A9D9IH70_9BACT</name>
<reference evidence="2" key="1">
    <citation type="submission" date="2020-10" db="EMBL/GenBank/DDBJ databases">
        <authorList>
            <person name="Gilroy R."/>
        </authorList>
    </citation>
    <scope>NUCLEOTIDE SEQUENCE</scope>
    <source>
        <strain evidence="2">B2-22910</strain>
    </source>
</reference>
<gene>
    <name evidence="2" type="ORF">IAB82_08000</name>
</gene>
<dbReference type="EMBL" id="JADIMB010000118">
    <property type="protein sequence ID" value="MBO8471718.1"/>
    <property type="molecule type" value="Genomic_DNA"/>
</dbReference>
<proteinExistence type="predicted"/>
<reference evidence="2" key="2">
    <citation type="journal article" date="2021" name="PeerJ">
        <title>Extensive microbial diversity within the chicken gut microbiome revealed by metagenomics and culture.</title>
        <authorList>
            <person name="Gilroy R."/>
            <person name="Ravi A."/>
            <person name="Getino M."/>
            <person name="Pursley I."/>
            <person name="Horton D.L."/>
            <person name="Alikhan N.F."/>
            <person name="Baker D."/>
            <person name="Gharbi K."/>
            <person name="Hall N."/>
            <person name="Watson M."/>
            <person name="Adriaenssens E.M."/>
            <person name="Foster-Nyarko E."/>
            <person name="Jarju S."/>
            <person name="Secka A."/>
            <person name="Antonio M."/>
            <person name="Oren A."/>
            <person name="Chaudhuri R.R."/>
            <person name="La Ragione R."/>
            <person name="Hildebrand F."/>
            <person name="Pallen M.J."/>
        </authorList>
    </citation>
    <scope>NUCLEOTIDE SEQUENCE</scope>
    <source>
        <strain evidence="2">B2-22910</strain>
    </source>
</reference>
<feature type="signal peptide" evidence="1">
    <location>
        <begin position="1"/>
        <end position="20"/>
    </location>
</feature>
<keyword evidence="1" id="KW-0732">Signal</keyword>
<protein>
    <submittedName>
        <fullName evidence="2">DUF4831 family protein</fullName>
    </submittedName>
</protein>
<dbReference type="InterPro" id="IPR032265">
    <property type="entry name" value="DUF4831"/>
</dbReference>
<sequence length="355" mass="39163">MEIRKMVLCTWLIVSSVAMNAQKSGQESDPKGVLSYSLPATSLVLEVEAVQENFYAGPYARYASKYLGIDVRQEDSRTCTVSSVSLTPYIEADNSRRFLLDIADPHLEAAFLQLTSMGLVSCSEAGSGAGTLWRFPSPAAGDFSDKGVTSNLTSEAATLYRNVKHESAYTRMAVKQEIIVEKSVEKRAAEAAAMIFDIRAKRYQILTGDTDATYSGAAMGDAVRELARLEKDYMTMFTGYSEYQTQKKTFEVIPQKNRENQLYVAFRVSDTSGLLPADNLSGKPVILEIVPQPVAPVPVDEKQLKKSRGEVFVTYRIPAVCTVRLMDGMDEIFQSRVPVYQLGTESTFPAGIKTN</sequence>
<dbReference type="AlphaFoldDB" id="A0A9D9IH70"/>
<evidence type="ECO:0000256" key="1">
    <source>
        <dbReference type="SAM" id="SignalP"/>
    </source>
</evidence>
<feature type="chain" id="PRO_5038833301" evidence="1">
    <location>
        <begin position="21"/>
        <end position="355"/>
    </location>
</feature>
<evidence type="ECO:0000313" key="2">
    <source>
        <dbReference type="EMBL" id="MBO8471718.1"/>
    </source>
</evidence>
<evidence type="ECO:0000313" key="3">
    <source>
        <dbReference type="Proteomes" id="UP000823603"/>
    </source>
</evidence>